<dbReference type="AlphaFoldDB" id="A0A4P7D1P8"/>
<dbReference type="OrthoDB" id="581516at2"/>
<accession>A0A4P7D1P8</accession>
<dbReference type="KEGG" id="ppai:E1956_17845"/>
<feature type="region of interest" description="Disordered" evidence="1">
    <location>
        <begin position="195"/>
        <end position="218"/>
    </location>
</feature>
<feature type="compositionally biased region" description="Basic and acidic residues" evidence="1">
    <location>
        <begin position="150"/>
        <end position="159"/>
    </location>
</feature>
<evidence type="ECO:0000256" key="1">
    <source>
        <dbReference type="SAM" id="MobiDB-lite"/>
    </source>
</evidence>
<organism evidence="2 3">
    <name type="scientific">Paraburkholderia pallida</name>
    <dbReference type="NCBI Taxonomy" id="2547399"/>
    <lineage>
        <taxon>Bacteria</taxon>
        <taxon>Pseudomonadati</taxon>
        <taxon>Pseudomonadota</taxon>
        <taxon>Betaproteobacteria</taxon>
        <taxon>Burkholderiales</taxon>
        <taxon>Burkholderiaceae</taxon>
        <taxon>Paraburkholderia</taxon>
    </lineage>
</organism>
<protein>
    <submittedName>
        <fullName evidence="2">Uncharacterized protein</fullName>
    </submittedName>
</protein>
<keyword evidence="3" id="KW-1185">Reference proteome</keyword>
<dbReference type="Proteomes" id="UP000295727">
    <property type="component" value="Chromosome 2"/>
</dbReference>
<proteinExistence type="predicted"/>
<reference evidence="2 3" key="1">
    <citation type="submission" date="2019-03" db="EMBL/GenBank/DDBJ databases">
        <title>Paraburkholderia sp. 7MH5, isolated from subtropical forest soil.</title>
        <authorList>
            <person name="Gao Z.-H."/>
            <person name="Qiu L.-H."/>
        </authorList>
    </citation>
    <scope>NUCLEOTIDE SEQUENCE [LARGE SCALE GENOMIC DNA]</scope>
    <source>
        <strain evidence="2 3">7MH5</strain>
    </source>
</reference>
<gene>
    <name evidence="2" type="ORF">E1956_17845</name>
</gene>
<feature type="region of interest" description="Disordered" evidence="1">
    <location>
        <begin position="150"/>
        <end position="175"/>
    </location>
</feature>
<evidence type="ECO:0000313" key="3">
    <source>
        <dbReference type="Proteomes" id="UP000295727"/>
    </source>
</evidence>
<evidence type="ECO:0000313" key="2">
    <source>
        <dbReference type="EMBL" id="QBR00680.1"/>
    </source>
</evidence>
<feature type="compositionally biased region" description="Low complexity" evidence="1">
    <location>
        <begin position="162"/>
        <end position="175"/>
    </location>
</feature>
<name>A0A4P7D1P8_9BURK</name>
<sequence length="305" mass="33909">MRQAVLGVYDNCADARSAQQALRDAGMVQADVAVYSMSVEAPAEKGPRVYAIGGGDVRDRKVIFDELEHLFARIFKNSEYPPETEDYREFVRRGGTLVCADVSDREVDVAIELMRRAGATDIEERANAWRNASTKTGMPEHVARRASLADRDAPGHYEPQRAAPTGGSSAAGSTGMQSARYALDEPKAAGVFQQVTTRTQRRGSPGTGLVGDPVMGTPLDDDDLYDSEFRKDYDAHYANTGVSYDEYRRADAHGATFGQDERYRGYDWQQVEPSARKDWESRYPASGWERFKAAVHHGWERVIGR</sequence>
<dbReference type="EMBL" id="CP038149">
    <property type="protein sequence ID" value="QBR00680.1"/>
    <property type="molecule type" value="Genomic_DNA"/>
</dbReference>